<accession>A0A1D8K8I2</accession>
<dbReference type="KEGG" id="aaeo:BJI67_09420"/>
<dbReference type="Pfam" id="PF06053">
    <property type="entry name" value="DUF929"/>
    <property type="match status" value="1"/>
</dbReference>
<keyword evidence="1" id="KW-0732">Signal</keyword>
<name>A0A1D8K8I2_9GAMM</name>
<dbReference type="InterPro" id="IPR009272">
    <property type="entry name" value="DUF929"/>
</dbReference>
<organism evidence="2 3">
    <name type="scientific">Acidihalobacter aeolianus</name>
    <dbReference type="NCBI Taxonomy" id="2792603"/>
    <lineage>
        <taxon>Bacteria</taxon>
        <taxon>Pseudomonadati</taxon>
        <taxon>Pseudomonadota</taxon>
        <taxon>Gammaproteobacteria</taxon>
        <taxon>Chromatiales</taxon>
        <taxon>Ectothiorhodospiraceae</taxon>
        <taxon>Acidihalobacter</taxon>
    </lineage>
</organism>
<protein>
    <recommendedName>
        <fullName evidence="4">DUF929 domain-containing protein</fullName>
    </recommendedName>
</protein>
<evidence type="ECO:0008006" key="4">
    <source>
        <dbReference type="Google" id="ProtNLM"/>
    </source>
</evidence>
<evidence type="ECO:0000313" key="3">
    <source>
        <dbReference type="Proteomes" id="UP000095342"/>
    </source>
</evidence>
<proteinExistence type="predicted"/>
<dbReference type="Proteomes" id="UP000095342">
    <property type="component" value="Chromosome"/>
</dbReference>
<dbReference type="EMBL" id="CP017448">
    <property type="protein sequence ID" value="AOV17254.1"/>
    <property type="molecule type" value="Genomic_DNA"/>
</dbReference>
<evidence type="ECO:0000256" key="1">
    <source>
        <dbReference type="SAM" id="SignalP"/>
    </source>
</evidence>
<evidence type="ECO:0000313" key="2">
    <source>
        <dbReference type="EMBL" id="AOV17254.1"/>
    </source>
</evidence>
<reference evidence="2 3" key="1">
    <citation type="submission" date="2016-09" db="EMBL/GenBank/DDBJ databases">
        <title>Acidihalobacter prosperus V6 (DSM14174).</title>
        <authorList>
            <person name="Khaleque H.N."/>
            <person name="Ramsay J.P."/>
            <person name="Murphy R.J.T."/>
            <person name="Kaksonen A.H."/>
            <person name="Boxall N.J."/>
            <person name="Watkin E.L.J."/>
        </authorList>
    </citation>
    <scope>NUCLEOTIDE SEQUENCE [LARGE SCALE GENOMIC DNA]</scope>
    <source>
        <strain evidence="2 3">V6</strain>
    </source>
</reference>
<feature type="signal peptide" evidence="1">
    <location>
        <begin position="1"/>
        <end position="30"/>
    </location>
</feature>
<dbReference type="RefSeq" id="WP_070072822.1">
    <property type="nucleotide sequence ID" value="NZ_CP017448.1"/>
</dbReference>
<sequence>MRHSRITATLRLSALALVALPMLAIPMAQAGSLAPSPTPAGLDQPVSSTIMKNLAQAAHDGLSAKRSPDYTSMQSLSGPNPAQAAGKSTVLYIGADYCPFCGALRWPLTIALMRFGDFQGLRTMRSSPKDVYPNTTTLSFAQAKYTSRYVDFVPVETSDRLGHPLMPLKGESLKLFKKFDAEPYTSHPEGIPFLYIGGRWLLLGAPVNPALFAKLDWAQISAKLADPNGMLSKVVMPQANLITAAICQTTQQKPAEVCKAPGIQSAAQMLPPTS</sequence>
<keyword evidence="3" id="KW-1185">Reference proteome</keyword>
<gene>
    <name evidence="2" type="ORF">BJI67_09420</name>
</gene>
<feature type="chain" id="PRO_5009109791" description="DUF929 domain-containing protein" evidence="1">
    <location>
        <begin position="31"/>
        <end position="274"/>
    </location>
</feature>
<dbReference type="AlphaFoldDB" id="A0A1D8K8I2"/>